<reference evidence="1" key="1">
    <citation type="submission" date="2019-11" db="EMBL/GenBank/DDBJ databases">
        <title>Nori genome reveals adaptations in red seaweeds to the harsh intertidal environment.</title>
        <authorList>
            <person name="Wang D."/>
            <person name="Mao Y."/>
        </authorList>
    </citation>
    <scope>NUCLEOTIDE SEQUENCE</scope>
    <source>
        <tissue evidence="1">Gametophyte</tissue>
    </source>
</reference>
<evidence type="ECO:0000313" key="2">
    <source>
        <dbReference type="Proteomes" id="UP000798662"/>
    </source>
</evidence>
<sequence length="119" mass="12741">MASSRVCAVAALIVVRWAAVVHVAWEPAFEGAGGTPLPIVPFPARWVFFDVCLVATCPLLLSISSRCPFHASLFPLPLYPISFLRADRAGCQHPNGHYMWITSAPSSRGGGFGGAEPVY</sequence>
<dbReference type="Proteomes" id="UP000798662">
    <property type="component" value="Chromosome 1"/>
</dbReference>
<comment type="caution">
    <text evidence="1">The sequence shown here is derived from an EMBL/GenBank/DDBJ whole genome shotgun (WGS) entry which is preliminary data.</text>
</comment>
<organism evidence="1 2">
    <name type="scientific">Pyropia yezoensis</name>
    <name type="common">Susabi-nori</name>
    <name type="synonym">Porphyra yezoensis</name>
    <dbReference type="NCBI Taxonomy" id="2788"/>
    <lineage>
        <taxon>Eukaryota</taxon>
        <taxon>Rhodophyta</taxon>
        <taxon>Bangiophyceae</taxon>
        <taxon>Bangiales</taxon>
        <taxon>Bangiaceae</taxon>
        <taxon>Pyropia</taxon>
    </lineage>
</organism>
<protein>
    <submittedName>
        <fullName evidence="1">Uncharacterized protein</fullName>
    </submittedName>
</protein>
<gene>
    <name evidence="1" type="ORF">I4F81_000234</name>
</gene>
<evidence type="ECO:0000313" key="1">
    <source>
        <dbReference type="EMBL" id="KAK1857618.1"/>
    </source>
</evidence>
<dbReference type="EMBL" id="CM020618">
    <property type="protein sequence ID" value="KAK1857618.1"/>
    <property type="molecule type" value="Genomic_DNA"/>
</dbReference>
<accession>A0ACC3BIA3</accession>
<proteinExistence type="predicted"/>
<name>A0ACC3BIA3_PYRYE</name>
<keyword evidence="2" id="KW-1185">Reference proteome</keyword>